<keyword evidence="2" id="KW-1185">Reference proteome</keyword>
<proteinExistence type="predicted"/>
<gene>
    <name evidence="1" type="ORF">MONAX_5E034624</name>
</gene>
<sequence>MEKKVDSRSLRDGSIKKPYSPKALSIKKSSAFSGIQRELPGTSWPVQYHASQSWTRRGRLRELHIRCVTRKFLYLWIRMTFGRVFPSKARFYYEQRLLRKVFEEWKEEWWVLHREWKLCVRADCHYRYYLYNLMFQYWKIYVHQQQEMKNKYIRAEDHGEKRNHMCKVDAHIYFHRSS</sequence>
<evidence type="ECO:0000313" key="2">
    <source>
        <dbReference type="Proteomes" id="UP000335636"/>
    </source>
</evidence>
<dbReference type="Proteomes" id="UP000335636">
    <property type="component" value="Unassembled WGS sequence"/>
</dbReference>
<reference evidence="1" key="1">
    <citation type="submission" date="2019-04" db="EMBL/GenBank/DDBJ databases">
        <authorList>
            <person name="Alioto T."/>
            <person name="Alioto T."/>
        </authorList>
    </citation>
    <scope>NUCLEOTIDE SEQUENCE [LARGE SCALE GENOMIC DNA]</scope>
</reference>
<comment type="caution">
    <text evidence="1">The sequence shown here is derived from an EMBL/GenBank/DDBJ whole genome shotgun (WGS) entry which is preliminary data.</text>
</comment>
<protein>
    <recommendedName>
        <fullName evidence="3">Sfi1 spindle body domain-containing protein</fullName>
    </recommendedName>
</protein>
<dbReference type="EMBL" id="CABDUW010000736">
    <property type="protein sequence ID" value="VTJ74322.1"/>
    <property type="molecule type" value="Genomic_DNA"/>
</dbReference>
<dbReference type="GO" id="GO:0019902">
    <property type="term" value="F:phosphatase binding"/>
    <property type="evidence" value="ECO:0007669"/>
    <property type="project" value="TreeGrafter"/>
</dbReference>
<dbReference type="PANTHER" id="PTHR22028">
    <property type="entry name" value="SFI1 SPINDLE BODY DOMAIN-CONTAINING PROTEIN-RELATED"/>
    <property type="match status" value="1"/>
</dbReference>
<dbReference type="AlphaFoldDB" id="A0A5E4C0C4"/>
<evidence type="ECO:0000313" key="1">
    <source>
        <dbReference type="EMBL" id="VTJ74322.1"/>
    </source>
</evidence>
<dbReference type="PANTHER" id="PTHR22028:SF4">
    <property type="entry name" value="PROTEIN SFI1 HOMOLOG"/>
    <property type="match status" value="1"/>
</dbReference>
<organism evidence="1 2">
    <name type="scientific">Marmota monax</name>
    <name type="common">Woodchuck</name>
    <dbReference type="NCBI Taxonomy" id="9995"/>
    <lineage>
        <taxon>Eukaryota</taxon>
        <taxon>Metazoa</taxon>
        <taxon>Chordata</taxon>
        <taxon>Craniata</taxon>
        <taxon>Vertebrata</taxon>
        <taxon>Euteleostomi</taxon>
        <taxon>Mammalia</taxon>
        <taxon>Eutheria</taxon>
        <taxon>Euarchontoglires</taxon>
        <taxon>Glires</taxon>
        <taxon>Rodentia</taxon>
        <taxon>Sciuromorpha</taxon>
        <taxon>Sciuridae</taxon>
        <taxon>Xerinae</taxon>
        <taxon>Marmotini</taxon>
        <taxon>Marmota</taxon>
    </lineage>
</organism>
<dbReference type="InterPro" id="IPR052270">
    <property type="entry name" value="CACF_protein"/>
</dbReference>
<name>A0A5E4C0C4_MARMO</name>
<evidence type="ECO:0008006" key="3">
    <source>
        <dbReference type="Google" id="ProtNLM"/>
    </source>
</evidence>
<accession>A0A5E4C0C4</accession>